<sequence length="107" mass="12594">MEKLTSYITNICDRKKKQFLERIIKKGKYKQIQGNQVITQNILLYFIIILAIKQENKQRYSFNLAKNNFGNNTQAPFRLCIILRLIKGNRQVGGNEKIGMFRRVSVQ</sequence>
<dbReference type="GeneID" id="24437404"/>
<accession>W7XAG8</accession>
<dbReference type="AlphaFoldDB" id="W7XAG8"/>
<proteinExistence type="predicted"/>
<dbReference type="KEGG" id="tet:TTHERM_000128499"/>
<protein>
    <submittedName>
        <fullName evidence="1">Uncharacterized protein</fullName>
    </submittedName>
</protein>
<organism evidence="1 2">
    <name type="scientific">Tetrahymena thermophila (strain SB210)</name>
    <dbReference type="NCBI Taxonomy" id="312017"/>
    <lineage>
        <taxon>Eukaryota</taxon>
        <taxon>Sar</taxon>
        <taxon>Alveolata</taxon>
        <taxon>Ciliophora</taxon>
        <taxon>Intramacronucleata</taxon>
        <taxon>Oligohymenophorea</taxon>
        <taxon>Hymenostomatida</taxon>
        <taxon>Tetrahymenina</taxon>
        <taxon>Tetrahymenidae</taxon>
        <taxon>Tetrahymena</taxon>
    </lineage>
</organism>
<keyword evidence="2" id="KW-1185">Reference proteome</keyword>
<gene>
    <name evidence="1" type="ORF">TTHERM_000128499</name>
</gene>
<dbReference type="EMBL" id="GG662699">
    <property type="protein sequence ID" value="EWS74327.1"/>
    <property type="molecule type" value="Genomic_DNA"/>
</dbReference>
<dbReference type="Proteomes" id="UP000009168">
    <property type="component" value="Unassembled WGS sequence"/>
</dbReference>
<name>W7XAG8_TETTS</name>
<dbReference type="RefSeq" id="XP_012653148.1">
    <property type="nucleotide sequence ID" value="XM_012797694.1"/>
</dbReference>
<dbReference type="InParanoid" id="W7XAG8"/>
<reference evidence="2" key="1">
    <citation type="journal article" date="2006" name="PLoS Biol.">
        <title>Macronuclear genome sequence of the ciliate Tetrahymena thermophila, a model eukaryote.</title>
        <authorList>
            <person name="Eisen J.A."/>
            <person name="Coyne R.S."/>
            <person name="Wu M."/>
            <person name="Wu D."/>
            <person name="Thiagarajan M."/>
            <person name="Wortman J.R."/>
            <person name="Badger J.H."/>
            <person name="Ren Q."/>
            <person name="Amedeo P."/>
            <person name="Jones K.M."/>
            <person name="Tallon L.J."/>
            <person name="Delcher A.L."/>
            <person name="Salzberg S.L."/>
            <person name="Silva J.C."/>
            <person name="Haas B.J."/>
            <person name="Majoros W.H."/>
            <person name="Farzad M."/>
            <person name="Carlton J.M."/>
            <person name="Smith R.K. Jr."/>
            <person name="Garg J."/>
            <person name="Pearlman R.E."/>
            <person name="Karrer K.M."/>
            <person name="Sun L."/>
            <person name="Manning G."/>
            <person name="Elde N.C."/>
            <person name="Turkewitz A.P."/>
            <person name="Asai D.J."/>
            <person name="Wilkes D.E."/>
            <person name="Wang Y."/>
            <person name="Cai H."/>
            <person name="Collins K."/>
            <person name="Stewart B.A."/>
            <person name="Lee S.R."/>
            <person name="Wilamowska K."/>
            <person name="Weinberg Z."/>
            <person name="Ruzzo W.L."/>
            <person name="Wloga D."/>
            <person name="Gaertig J."/>
            <person name="Frankel J."/>
            <person name="Tsao C.-C."/>
            <person name="Gorovsky M.A."/>
            <person name="Keeling P.J."/>
            <person name="Waller R.F."/>
            <person name="Patron N.J."/>
            <person name="Cherry J.M."/>
            <person name="Stover N.A."/>
            <person name="Krieger C.J."/>
            <person name="del Toro C."/>
            <person name="Ryder H.F."/>
            <person name="Williamson S.C."/>
            <person name="Barbeau R.A."/>
            <person name="Hamilton E.P."/>
            <person name="Orias E."/>
        </authorList>
    </citation>
    <scope>NUCLEOTIDE SEQUENCE [LARGE SCALE GENOMIC DNA]</scope>
    <source>
        <strain evidence="2">SB210</strain>
    </source>
</reference>
<evidence type="ECO:0000313" key="2">
    <source>
        <dbReference type="Proteomes" id="UP000009168"/>
    </source>
</evidence>
<evidence type="ECO:0000313" key="1">
    <source>
        <dbReference type="EMBL" id="EWS74327.1"/>
    </source>
</evidence>